<evidence type="ECO:0000313" key="3">
    <source>
        <dbReference type="Proteomes" id="UP000603602"/>
    </source>
</evidence>
<evidence type="ECO:0000259" key="1">
    <source>
        <dbReference type="Pfam" id="PF07700"/>
    </source>
</evidence>
<keyword evidence="3" id="KW-1185">Reference proteome</keyword>
<dbReference type="Proteomes" id="UP000603602">
    <property type="component" value="Unassembled WGS sequence"/>
</dbReference>
<dbReference type="Pfam" id="PF07700">
    <property type="entry name" value="HNOB"/>
    <property type="match status" value="1"/>
</dbReference>
<dbReference type="EMBL" id="JACYTO010000001">
    <property type="protein sequence ID" value="MBD8501848.1"/>
    <property type="molecule type" value="Genomic_DNA"/>
</dbReference>
<reference evidence="3" key="1">
    <citation type="submission" date="2023-07" db="EMBL/GenBank/DDBJ databases">
        <title>Thauera sp. CAU 1555 isolated from sand of Yaerae Beach.</title>
        <authorList>
            <person name="Kim W."/>
        </authorList>
    </citation>
    <scope>NUCLEOTIDE SEQUENCE [LARGE SCALE GENOMIC DNA]</scope>
    <source>
        <strain evidence="3">CAU 1555</strain>
    </source>
</reference>
<sequence>MKGIVFTEFIEMVEQRFSAEIADRMLDTTDLPSGGAYTSVGTYDHAEMVALVGTLSNLVQMPANALVTAFGEYLFGRFSVLYPRFFTADIGGAFDFLVSIEEVIHAEVHKLYPDAELPRFEVESRNDAELRMIYTSSRHFADLAEGLMRGCVAHYREPLRIAREPMPGTAQTSRERFILTRQA</sequence>
<dbReference type="InterPro" id="IPR024096">
    <property type="entry name" value="NO_sig/Golgi_transp_ligand-bd"/>
</dbReference>
<protein>
    <submittedName>
        <fullName evidence="2">Heme NO-binding domain-containing protein</fullName>
    </submittedName>
</protein>
<name>A0ABR9B764_9RHOO</name>
<feature type="domain" description="Heme NO-binding" evidence="1">
    <location>
        <begin position="2"/>
        <end position="161"/>
    </location>
</feature>
<dbReference type="InterPro" id="IPR011644">
    <property type="entry name" value="Heme_NO-bd"/>
</dbReference>
<proteinExistence type="predicted"/>
<dbReference type="Gene3D" id="3.90.1520.10">
    <property type="entry name" value="H-NOX domain"/>
    <property type="match status" value="1"/>
</dbReference>
<comment type="caution">
    <text evidence="2">The sequence shown here is derived from an EMBL/GenBank/DDBJ whole genome shotgun (WGS) entry which is preliminary data.</text>
</comment>
<dbReference type="SUPFAM" id="SSF111126">
    <property type="entry name" value="Ligand-binding domain in the NO signalling and Golgi transport"/>
    <property type="match status" value="1"/>
</dbReference>
<dbReference type="RefSeq" id="WP_187716667.1">
    <property type="nucleotide sequence ID" value="NZ_JACTAH010000001.1"/>
</dbReference>
<accession>A0ABR9B764</accession>
<organism evidence="2 3">
    <name type="scientific">Thauera sedimentorum</name>
    <dbReference type="NCBI Taxonomy" id="2767595"/>
    <lineage>
        <taxon>Bacteria</taxon>
        <taxon>Pseudomonadati</taxon>
        <taxon>Pseudomonadota</taxon>
        <taxon>Betaproteobacteria</taxon>
        <taxon>Rhodocyclales</taxon>
        <taxon>Zoogloeaceae</taxon>
        <taxon>Thauera</taxon>
    </lineage>
</organism>
<gene>
    <name evidence="2" type="ORF">IFO67_03030</name>
</gene>
<dbReference type="InterPro" id="IPR038158">
    <property type="entry name" value="H-NOX_domain_sf"/>
</dbReference>
<evidence type="ECO:0000313" key="2">
    <source>
        <dbReference type="EMBL" id="MBD8501848.1"/>
    </source>
</evidence>